<feature type="non-terminal residue" evidence="1">
    <location>
        <position position="1"/>
    </location>
</feature>
<evidence type="ECO:0000313" key="2">
    <source>
        <dbReference type="Proteomes" id="UP000671828"/>
    </source>
</evidence>
<organism evidence="1 2">
    <name type="scientific">Saccharothrix algeriensis</name>
    <dbReference type="NCBI Taxonomy" id="173560"/>
    <lineage>
        <taxon>Bacteria</taxon>
        <taxon>Bacillati</taxon>
        <taxon>Actinomycetota</taxon>
        <taxon>Actinomycetes</taxon>
        <taxon>Pseudonocardiales</taxon>
        <taxon>Pseudonocardiaceae</taxon>
        <taxon>Saccharothrix</taxon>
    </lineage>
</organism>
<protein>
    <submittedName>
        <fullName evidence="1">Pilus assembly protein</fullName>
    </submittedName>
</protein>
<proteinExistence type="predicted"/>
<gene>
    <name evidence="1" type="ORF">J7S33_14070</name>
</gene>
<accession>A0A8T8I453</accession>
<sequence length="89" mass="8858">AFGGVGAVGVLAVGGPLGCTDAAREAARLVARGEAARASSVVAAIAPAGAELVVRQDGDTAWVEVTARRSLVDVRSRAYAVLEPGVAEE</sequence>
<dbReference type="EMBL" id="CP072788">
    <property type="protein sequence ID" value="QTR05595.1"/>
    <property type="molecule type" value="Genomic_DNA"/>
</dbReference>
<dbReference type="NCBIfam" id="NF041390">
    <property type="entry name" value="TadE_Rv3655c"/>
    <property type="match status" value="1"/>
</dbReference>
<dbReference type="AlphaFoldDB" id="A0A8T8I453"/>
<reference evidence="1" key="1">
    <citation type="submission" date="2021-04" db="EMBL/GenBank/DDBJ databases">
        <title>Saccharothrix algeriensis WGS.</title>
        <authorList>
            <person name="Stuskova K."/>
            <person name="Hakalova E."/>
            <person name="Tebbal A.B."/>
            <person name="Eichmeier A."/>
        </authorList>
    </citation>
    <scope>NUCLEOTIDE SEQUENCE</scope>
    <source>
        <strain evidence="1">NRRL B-24137</strain>
    </source>
</reference>
<dbReference type="Proteomes" id="UP000671828">
    <property type="component" value="Chromosome"/>
</dbReference>
<name>A0A8T8I453_9PSEU</name>
<dbReference type="InterPro" id="IPR049790">
    <property type="entry name" value="Rv3655c/TadE"/>
</dbReference>
<evidence type="ECO:0000313" key="1">
    <source>
        <dbReference type="EMBL" id="QTR05595.1"/>
    </source>
</evidence>